<dbReference type="InterPro" id="IPR049713">
    <property type="entry name" value="Pr6Pr-like"/>
</dbReference>
<evidence type="ECO:0000256" key="1">
    <source>
        <dbReference type="SAM" id="Phobius"/>
    </source>
</evidence>
<sequence length="209" mass="22315">MLVVVSVPAARPMLLRITLRVAIVACVAAALILVELTSSRGVGWRLITFTYQANLLAAGYCLWTLMSPRADARTGLRGAVVLYVVMAGVVWNLFLTEHSMGYTPANLLLHVVVPVLALADWFLVGRGVSQVSWWQPVAWLSYPAAYLVLALLVLNSAGRRAPYYFLDPGSVGATSVVLNVSAMAVCVLALGYALLAVNRGASTVRADVG</sequence>
<feature type="transmembrane region" description="Helical" evidence="1">
    <location>
        <begin position="75"/>
        <end position="95"/>
    </location>
</feature>
<gene>
    <name evidence="2" type="ORF">AWC12_21205</name>
</gene>
<dbReference type="RefSeq" id="WP_051226439.1">
    <property type="nucleotide sequence ID" value="NZ_LQPC01000044.1"/>
</dbReference>
<reference evidence="2 3" key="1">
    <citation type="submission" date="2016-01" db="EMBL/GenBank/DDBJ databases">
        <title>The new phylogeny of the genus Mycobacterium.</title>
        <authorList>
            <person name="Tarcisio F."/>
            <person name="Conor M."/>
            <person name="Antonella G."/>
            <person name="Elisabetta G."/>
            <person name="Giulia F.S."/>
            <person name="Sara T."/>
            <person name="Anna F."/>
            <person name="Clotilde B."/>
            <person name="Roberto B."/>
            <person name="Veronica D.S."/>
            <person name="Fabio R."/>
            <person name="Monica P."/>
            <person name="Olivier J."/>
            <person name="Enrico T."/>
            <person name="Nicola S."/>
        </authorList>
    </citation>
    <scope>NUCLEOTIDE SEQUENCE [LARGE SCALE GENOMIC DNA]</scope>
    <source>
        <strain evidence="2 3">DSM 45541</strain>
    </source>
</reference>
<name>A0A1X1WEP4_MYCIR</name>
<feature type="transmembrane region" description="Helical" evidence="1">
    <location>
        <begin position="176"/>
        <end position="195"/>
    </location>
</feature>
<organism evidence="2 3">
    <name type="scientific">Mycolicibacterium iranicum</name>
    <name type="common">Mycobacterium iranicum</name>
    <dbReference type="NCBI Taxonomy" id="912594"/>
    <lineage>
        <taxon>Bacteria</taxon>
        <taxon>Bacillati</taxon>
        <taxon>Actinomycetota</taxon>
        <taxon>Actinomycetes</taxon>
        <taxon>Mycobacteriales</taxon>
        <taxon>Mycobacteriaceae</taxon>
        <taxon>Mycolicibacterium</taxon>
    </lineage>
</organism>
<feature type="transmembrane region" description="Helical" evidence="1">
    <location>
        <begin position="42"/>
        <end position="63"/>
    </location>
</feature>
<feature type="transmembrane region" description="Helical" evidence="1">
    <location>
        <begin position="17"/>
        <end position="36"/>
    </location>
</feature>
<feature type="transmembrane region" description="Helical" evidence="1">
    <location>
        <begin position="107"/>
        <end position="125"/>
    </location>
</feature>
<keyword evidence="1" id="KW-0812">Transmembrane</keyword>
<evidence type="ECO:0000313" key="2">
    <source>
        <dbReference type="EMBL" id="ORV85018.1"/>
    </source>
</evidence>
<comment type="caution">
    <text evidence="2">The sequence shown here is derived from an EMBL/GenBank/DDBJ whole genome shotgun (WGS) entry which is preliminary data.</text>
</comment>
<dbReference type="AlphaFoldDB" id="A0A1X1WEP4"/>
<keyword evidence="1" id="KW-0472">Membrane</keyword>
<proteinExistence type="predicted"/>
<dbReference type="NCBIfam" id="NF038065">
    <property type="entry name" value="Pr6Pr"/>
    <property type="match status" value="1"/>
</dbReference>
<feature type="transmembrane region" description="Helical" evidence="1">
    <location>
        <begin position="137"/>
        <end position="156"/>
    </location>
</feature>
<keyword evidence="1" id="KW-1133">Transmembrane helix</keyword>
<dbReference type="EMBL" id="LQPC01000044">
    <property type="protein sequence ID" value="ORV85018.1"/>
    <property type="molecule type" value="Genomic_DNA"/>
</dbReference>
<protein>
    <recommendedName>
        <fullName evidence="4">F420-dependent oxidoreductase</fullName>
    </recommendedName>
</protein>
<evidence type="ECO:0000313" key="3">
    <source>
        <dbReference type="Proteomes" id="UP000193622"/>
    </source>
</evidence>
<evidence type="ECO:0008006" key="4">
    <source>
        <dbReference type="Google" id="ProtNLM"/>
    </source>
</evidence>
<accession>A0A1X1WEP4</accession>
<dbReference type="Proteomes" id="UP000193622">
    <property type="component" value="Unassembled WGS sequence"/>
</dbReference>